<evidence type="ECO:0000313" key="5">
    <source>
        <dbReference type="Proteomes" id="UP000037395"/>
    </source>
</evidence>
<evidence type="ECO:0000313" key="4">
    <source>
        <dbReference type="EMBL" id="OEV35195.1"/>
    </source>
</evidence>
<feature type="transmembrane region" description="Helical" evidence="1">
    <location>
        <begin position="29"/>
        <end position="48"/>
    </location>
</feature>
<accession>A0A8H9HHP7</accession>
<keyword evidence="1" id="KW-0472">Membrane</keyword>
<sequence>MKFRFKALQRMREPDELDSPTLLAAPRGWIALFVVMITMATALLWTFAGNIPITVDAPGLLTHPHGTAMIQSPFGGMVRTVLAKPADQVRQGQSVVRVEDTEGHSREITSPFGGRVVGLSVTDGQVVAPGSPVASVERVDDPQERVVAMVFVPATRSVGLEPGDQVDLNVSTTPAGTFGLLRGTVSSVSPYALTREAVSGLVGGDLAAQRYLGKDAPRLVVVDLTPDPDTPSGFAWTSQSGPPHPLGTQVAVTATINVGRQTPFNLILGR</sequence>
<reference evidence="3" key="1">
    <citation type="journal article" date="2014" name="Int. J. Syst. Evol. Microbiol.">
        <title>Complete genome sequence of Corynebacterium casei LMG S-19264T (=DSM 44701T), isolated from a smear-ripened cheese.</title>
        <authorList>
            <consortium name="US DOE Joint Genome Institute (JGI-PGF)"/>
            <person name="Walter F."/>
            <person name="Albersmeier A."/>
            <person name="Kalinowski J."/>
            <person name="Ruckert C."/>
        </authorList>
    </citation>
    <scope>NUCLEOTIDE SEQUENCE</scope>
    <source>
        <strain evidence="3">JCM 4434</strain>
    </source>
</reference>
<dbReference type="SUPFAM" id="SSF51230">
    <property type="entry name" value="Single hybrid motif"/>
    <property type="match status" value="1"/>
</dbReference>
<dbReference type="PANTHER" id="PTHR30386">
    <property type="entry name" value="MEMBRANE FUSION SUBUNIT OF EMRAB-TOLC MULTIDRUG EFFLUX PUMP"/>
    <property type="match status" value="1"/>
</dbReference>
<reference evidence="4 5" key="2">
    <citation type="submission" date="2014-07" db="EMBL/GenBank/DDBJ databases">
        <authorList>
            <person name="Zhang J.E."/>
            <person name="Yang H."/>
            <person name="Guo J."/>
            <person name="Deng Z."/>
            <person name="Luo H."/>
            <person name="Luo M."/>
            <person name="Zhao B."/>
        </authorList>
    </citation>
    <scope>NUCLEOTIDE SEQUENCE [LARGE SCALE GENOMIC DNA]</scope>
    <source>
        <strain evidence="4">ATCC 10762</strain>
        <strain evidence="5">ATCC 10762 / DSM 40127 / CCM 3239 / JCM 4008 / LMG 5968 / NBRC 12843 / NCIMB 8234 / A-377</strain>
    </source>
</reference>
<dbReference type="RefSeq" id="WP_030289804.1">
    <property type="nucleotide sequence ID" value="NZ_BMUB01000003.1"/>
</dbReference>
<reference evidence="5" key="4">
    <citation type="submission" date="2016-08" db="EMBL/GenBank/DDBJ databases">
        <title>Sequencing, assembly and comparative genomics of S. aureofaciens ATCC 10762.</title>
        <authorList>
            <person name="Gradnigo J.S."/>
            <person name="Johnson N."/>
            <person name="Somerville G.A."/>
        </authorList>
    </citation>
    <scope>NUCLEOTIDE SEQUENCE [LARGE SCALE GENOMIC DNA]</scope>
    <source>
        <strain evidence="5">ATCC 10762 / DSM 40127 / CCM 3239 / JCM 4008 / LMG 5968 / NBRC 12843 / NCIMB 8234 / A-377</strain>
    </source>
</reference>
<dbReference type="AlphaFoldDB" id="A0A1E7N3E8"/>
<keyword evidence="5" id="KW-1185">Reference proteome</keyword>
<evidence type="ECO:0000313" key="3">
    <source>
        <dbReference type="EMBL" id="GGU67722.1"/>
    </source>
</evidence>
<dbReference type="Proteomes" id="UP000037395">
    <property type="component" value="Unassembled WGS sequence"/>
</dbReference>
<accession>A0A1E7N3E8</accession>
<evidence type="ECO:0000259" key="2">
    <source>
        <dbReference type="Pfam" id="PF00364"/>
    </source>
</evidence>
<dbReference type="EMBL" id="BMUB01000003">
    <property type="protein sequence ID" value="GGU67722.1"/>
    <property type="molecule type" value="Genomic_DNA"/>
</dbReference>
<organism evidence="4 5">
    <name type="scientific">Kitasatospora aureofaciens</name>
    <name type="common">Streptomyces aureofaciens</name>
    <dbReference type="NCBI Taxonomy" id="1894"/>
    <lineage>
        <taxon>Bacteria</taxon>
        <taxon>Bacillati</taxon>
        <taxon>Actinomycetota</taxon>
        <taxon>Actinomycetes</taxon>
        <taxon>Kitasatosporales</taxon>
        <taxon>Streptomycetaceae</taxon>
        <taxon>Kitasatospora</taxon>
    </lineage>
</organism>
<dbReference type="InterPro" id="IPR011053">
    <property type="entry name" value="Single_hybrid_motif"/>
</dbReference>
<dbReference type="OrthoDB" id="3516536at2"/>
<gene>
    <name evidence="3" type="ORF">GCM10010502_18750</name>
    <name evidence="4" type="ORF">HS99_0033265</name>
</gene>
<keyword evidence="1" id="KW-0812">Transmembrane</keyword>
<dbReference type="Pfam" id="PF00364">
    <property type="entry name" value="Biotin_lipoyl"/>
    <property type="match status" value="1"/>
</dbReference>
<proteinExistence type="predicted"/>
<dbReference type="EMBL" id="JPRF03000037">
    <property type="protein sequence ID" value="OEV35195.1"/>
    <property type="molecule type" value="Genomic_DNA"/>
</dbReference>
<protein>
    <recommendedName>
        <fullName evidence="2">Lipoyl-binding domain-containing protein</fullName>
    </recommendedName>
</protein>
<dbReference type="Proteomes" id="UP000610124">
    <property type="component" value="Unassembled WGS sequence"/>
</dbReference>
<dbReference type="KEGG" id="kau:B6264_10295"/>
<comment type="caution">
    <text evidence="4">The sequence shown here is derived from an EMBL/GenBank/DDBJ whole genome shotgun (WGS) entry which is preliminary data.</text>
</comment>
<dbReference type="InterPro" id="IPR050739">
    <property type="entry name" value="MFP"/>
</dbReference>
<evidence type="ECO:0000256" key="1">
    <source>
        <dbReference type="SAM" id="Phobius"/>
    </source>
</evidence>
<name>A0A1E7N3E8_KITAU</name>
<keyword evidence="1" id="KW-1133">Transmembrane helix</keyword>
<dbReference type="InterPro" id="IPR000089">
    <property type="entry name" value="Biotin_lipoyl"/>
</dbReference>
<dbReference type="Gene3D" id="2.40.50.100">
    <property type="match status" value="1"/>
</dbReference>
<reference evidence="4" key="3">
    <citation type="submission" date="2016-08" db="EMBL/GenBank/DDBJ databases">
        <title>Sequencing, Assembly and Comparative Genomics of S. aureofaciens ATCC 10762.</title>
        <authorList>
            <person name="Gradnigo J.S."/>
            <person name="Johnson N."/>
            <person name="Somerville G.A."/>
        </authorList>
    </citation>
    <scope>NUCLEOTIDE SEQUENCE [LARGE SCALE GENOMIC DNA]</scope>
    <source>
        <strain evidence="4">ATCC 10762</strain>
    </source>
</reference>
<feature type="domain" description="Lipoyl-binding" evidence="2">
    <location>
        <begin position="76"/>
        <end position="134"/>
    </location>
</feature>
<reference evidence="3" key="5">
    <citation type="submission" date="2020-09" db="EMBL/GenBank/DDBJ databases">
        <authorList>
            <person name="Sun Q."/>
            <person name="Ohkuma M."/>
        </authorList>
    </citation>
    <scope>NUCLEOTIDE SEQUENCE</scope>
    <source>
        <strain evidence="3">JCM 4434</strain>
    </source>
</reference>
<dbReference type="GeneID" id="97485033"/>
<dbReference type="CDD" id="cd06850">
    <property type="entry name" value="biotinyl_domain"/>
    <property type="match status" value="1"/>
</dbReference>